<reference evidence="5 6" key="1">
    <citation type="submission" date="2024-08" db="EMBL/GenBank/DDBJ databases">
        <title>Pantoea ronii - a newly identified human opportunistic pathogen.</title>
        <authorList>
            <person name="Keidar-Friedman D."/>
            <person name="Sorek N."/>
            <person name="Leshin-Carmel D."/>
            <person name="Tsur A."/>
            <person name="Amsalem M."/>
            <person name="Tolkach D."/>
            <person name="Brosh-Nissimov T."/>
        </authorList>
    </citation>
    <scope>NUCLEOTIDE SEQUENCE [LARGE SCALE GENOMIC DNA]</scope>
    <source>
        <strain evidence="5 6">AA23256</strain>
    </source>
</reference>
<dbReference type="Pfam" id="PF00702">
    <property type="entry name" value="Hydrolase"/>
    <property type="match status" value="1"/>
</dbReference>
<comment type="function">
    <text evidence="4">Catalyzes the hydrolytic dehalogenation of small (S)-2-haloalkanoic acids to yield the corresponding (R)-2-hydroxyalkanoic acids.</text>
</comment>
<comment type="caution">
    <text evidence="5">The sequence shown here is derived from an EMBL/GenBank/DDBJ whole genome shotgun (WGS) entry which is preliminary data.</text>
</comment>
<dbReference type="Gene3D" id="3.40.50.1000">
    <property type="entry name" value="HAD superfamily/HAD-like"/>
    <property type="match status" value="1"/>
</dbReference>
<evidence type="ECO:0000256" key="3">
    <source>
        <dbReference type="ARBA" id="ARBA00022801"/>
    </source>
</evidence>
<dbReference type="Proteomes" id="UP001611251">
    <property type="component" value="Unassembled WGS sequence"/>
</dbReference>
<name>A0ABW7Q0Q7_9GAMM</name>
<dbReference type="InterPro" id="IPR023198">
    <property type="entry name" value="PGP-like_dom2"/>
</dbReference>
<dbReference type="RefSeq" id="WP_397217468.1">
    <property type="nucleotide sequence ID" value="NZ_JBGFSN010000010.1"/>
</dbReference>
<dbReference type="CDD" id="cd02588">
    <property type="entry name" value="HAD_L2-DEX"/>
    <property type="match status" value="1"/>
</dbReference>
<dbReference type="NCBIfam" id="TIGR01428">
    <property type="entry name" value="HAD_type_II"/>
    <property type="match status" value="1"/>
</dbReference>
<dbReference type="InterPro" id="IPR023214">
    <property type="entry name" value="HAD_sf"/>
</dbReference>
<accession>A0ABW7Q0Q7</accession>
<protein>
    <recommendedName>
        <fullName evidence="4">(S)-2-haloacid dehalogenase</fullName>
        <ecNumber evidence="4">3.8.1.2</ecNumber>
    </recommendedName>
    <alternativeName>
        <fullName evidence="4">2-haloalkanoic acid dehalogenase</fullName>
    </alternativeName>
    <alternativeName>
        <fullName evidence="4">Halocarboxylic acid halidohydrolase</fullName>
    </alternativeName>
    <alternativeName>
        <fullName evidence="4">L-2-haloacid dehalogenase</fullName>
    </alternativeName>
</protein>
<dbReference type="PANTHER" id="PTHR43316">
    <property type="entry name" value="HYDROLASE, HALOACID DELAHOGENASE-RELATED"/>
    <property type="match status" value="1"/>
</dbReference>
<sequence length="227" mass="24950">MKTLPALVFDVNETLLDIEALTPFFAETLGSPQAMREWFAQTILYSQSLSLIDHYLPFGELGAATLKMQADIADVPVTEADIERLQRLMKSLPLHPEVSEALTCLQQQGFRMFTLTNNASATQNAQLENAGIVHVFEKALSVDDRSKAFKPALKTYRDVESQVDDNPQGFCLIACHSWDIVGARAAGWDAALILRPNNAVLPVGPQPTFIGKNLTEIAAQLIAHYAP</sequence>
<keyword evidence="2" id="KW-0479">Metal-binding</keyword>
<dbReference type="EMBL" id="JBGFSN010000010">
    <property type="protein sequence ID" value="MFH8136057.1"/>
    <property type="molecule type" value="Genomic_DNA"/>
</dbReference>
<dbReference type="SUPFAM" id="SSF56784">
    <property type="entry name" value="HAD-like"/>
    <property type="match status" value="1"/>
</dbReference>
<dbReference type="SFLD" id="SFLDS00003">
    <property type="entry name" value="Haloacid_Dehalogenase"/>
    <property type="match status" value="1"/>
</dbReference>
<dbReference type="PANTHER" id="PTHR43316:SF3">
    <property type="entry name" value="HALOACID DEHALOGENASE, TYPE II (AFU_ORTHOLOGUE AFUA_2G07750)-RELATED"/>
    <property type="match status" value="1"/>
</dbReference>
<gene>
    <name evidence="5" type="ORF">ABU178_18060</name>
</gene>
<evidence type="ECO:0000256" key="1">
    <source>
        <dbReference type="ARBA" id="ARBA00008106"/>
    </source>
</evidence>
<keyword evidence="6" id="KW-1185">Reference proteome</keyword>
<dbReference type="InterPro" id="IPR051540">
    <property type="entry name" value="S-2-haloacid_dehalogenase"/>
</dbReference>
<dbReference type="EC" id="3.8.1.2" evidence="4"/>
<organism evidence="5 6">
    <name type="scientific">Pantoea osteomyelitidis</name>
    <dbReference type="NCBI Taxonomy" id="3230026"/>
    <lineage>
        <taxon>Bacteria</taxon>
        <taxon>Pseudomonadati</taxon>
        <taxon>Pseudomonadota</taxon>
        <taxon>Gammaproteobacteria</taxon>
        <taxon>Enterobacterales</taxon>
        <taxon>Erwiniaceae</taxon>
        <taxon>Pantoea</taxon>
    </lineage>
</organism>
<keyword evidence="3 4" id="KW-0378">Hydrolase</keyword>
<proteinExistence type="inferred from homology"/>
<dbReference type="NCBIfam" id="TIGR01493">
    <property type="entry name" value="HAD-SF-IA-v2"/>
    <property type="match status" value="1"/>
</dbReference>
<comment type="catalytic activity">
    <reaction evidence="4">
        <text>an (S)-2-haloacid + H2O = a (2R)-2-hydroxycarboxylate + a halide anion + H(+)</text>
        <dbReference type="Rhea" id="RHEA:11192"/>
        <dbReference type="ChEBI" id="CHEBI:15377"/>
        <dbReference type="ChEBI" id="CHEBI:15378"/>
        <dbReference type="ChEBI" id="CHEBI:16042"/>
        <dbReference type="ChEBI" id="CHEBI:58314"/>
        <dbReference type="ChEBI" id="CHEBI:137405"/>
        <dbReference type="EC" id="3.8.1.2"/>
    </reaction>
</comment>
<evidence type="ECO:0000256" key="4">
    <source>
        <dbReference type="RuleBase" id="RU368077"/>
    </source>
</evidence>
<comment type="similarity">
    <text evidence="1 4">Belongs to the HAD-like hydrolase superfamily. S-2-haloalkanoic acid dehalogenase family.</text>
</comment>
<dbReference type="Gene3D" id="1.10.150.240">
    <property type="entry name" value="Putative phosphatase, domain 2"/>
    <property type="match status" value="1"/>
</dbReference>
<dbReference type="InterPro" id="IPR036412">
    <property type="entry name" value="HAD-like_sf"/>
</dbReference>
<dbReference type="InterPro" id="IPR006328">
    <property type="entry name" value="2-HAD"/>
</dbReference>
<evidence type="ECO:0000313" key="5">
    <source>
        <dbReference type="EMBL" id="MFH8136057.1"/>
    </source>
</evidence>
<dbReference type="InterPro" id="IPR006439">
    <property type="entry name" value="HAD-SF_hydro_IA"/>
</dbReference>
<dbReference type="SFLD" id="SFLDG01129">
    <property type="entry name" value="C1.5:_HAD__Beta-PGM__Phosphata"/>
    <property type="match status" value="1"/>
</dbReference>
<evidence type="ECO:0000256" key="2">
    <source>
        <dbReference type="ARBA" id="ARBA00022723"/>
    </source>
</evidence>
<evidence type="ECO:0000313" key="6">
    <source>
        <dbReference type="Proteomes" id="UP001611251"/>
    </source>
</evidence>